<reference evidence="2" key="2">
    <citation type="submission" date="2020-09" db="EMBL/GenBank/DDBJ databases">
        <authorList>
            <person name="Sun Q."/>
            <person name="Zhou Y."/>
        </authorList>
    </citation>
    <scope>NUCLEOTIDE SEQUENCE</scope>
    <source>
        <strain evidence="2">CGMCC 1.15763</strain>
    </source>
</reference>
<evidence type="ECO:0000313" key="2">
    <source>
        <dbReference type="EMBL" id="GGG90234.1"/>
    </source>
</evidence>
<comment type="caution">
    <text evidence="2">The sequence shown here is derived from an EMBL/GenBank/DDBJ whole genome shotgun (WGS) entry which is preliminary data.</text>
</comment>
<dbReference type="RefSeq" id="WP_188597551.1">
    <property type="nucleotide sequence ID" value="NZ_BMJW01000001.1"/>
</dbReference>
<keyword evidence="1" id="KW-1133">Transmembrane helix</keyword>
<keyword evidence="3" id="KW-1185">Reference proteome</keyword>
<evidence type="ECO:0008006" key="4">
    <source>
        <dbReference type="Google" id="ProtNLM"/>
    </source>
</evidence>
<protein>
    <recommendedName>
        <fullName evidence="4">Lipoprotein</fullName>
    </recommendedName>
</protein>
<dbReference type="Proteomes" id="UP000633278">
    <property type="component" value="Unassembled WGS sequence"/>
</dbReference>
<gene>
    <name evidence="2" type="ORF">GCM10011416_03520</name>
</gene>
<feature type="transmembrane region" description="Helical" evidence="1">
    <location>
        <begin position="12"/>
        <end position="32"/>
    </location>
</feature>
<keyword evidence="1" id="KW-0472">Membrane</keyword>
<proteinExistence type="predicted"/>
<keyword evidence="1" id="KW-0812">Transmembrane</keyword>
<dbReference type="EMBL" id="BMJW01000001">
    <property type="protein sequence ID" value="GGG90234.1"/>
    <property type="molecule type" value="Genomic_DNA"/>
</dbReference>
<organism evidence="2 3">
    <name type="scientific">Polaribacter pacificus</name>
    <dbReference type="NCBI Taxonomy" id="1775173"/>
    <lineage>
        <taxon>Bacteria</taxon>
        <taxon>Pseudomonadati</taxon>
        <taxon>Bacteroidota</taxon>
        <taxon>Flavobacteriia</taxon>
        <taxon>Flavobacteriales</taxon>
        <taxon>Flavobacteriaceae</taxon>
    </lineage>
</organism>
<sequence length="196" mass="21676">MKTKINLKKGILLFTIVSMLIGCGITAIPLVVNKDVSLGVITVNGLQNEYIYFQVVDLDLTDFLDEDELNDVESAVFKAVEVTLSADYKNIVTQSEDLEGYLGFYVITEGVPFDIDNFRKHTEVAVSQSGNVFVKQTPNKLPFLDGSFNIKDAIKDKKVKVGIALGGGNNYFSTEKLNDNSFSFSVKVETEVEVEL</sequence>
<evidence type="ECO:0000313" key="3">
    <source>
        <dbReference type="Proteomes" id="UP000633278"/>
    </source>
</evidence>
<accession>A0A917HV19</accession>
<dbReference type="AlphaFoldDB" id="A0A917HV19"/>
<evidence type="ECO:0000256" key="1">
    <source>
        <dbReference type="SAM" id="Phobius"/>
    </source>
</evidence>
<name>A0A917HV19_9FLAO</name>
<dbReference type="PROSITE" id="PS51257">
    <property type="entry name" value="PROKAR_LIPOPROTEIN"/>
    <property type="match status" value="1"/>
</dbReference>
<reference evidence="2" key="1">
    <citation type="journal article" date="2014" name="Int. J. Syst. Evol. Microbiol.">
        <title>Complete genome sequence of Corynebacterium casei LMG S-19264T (=DSM 44701T), isolated from a smear-ripened cheese.</title>
        <authorList>
            <consortium name="US DOE Joint Genome Institute (JGI-PGF)"/>
            <person name="Walter F."/>
            <person name="Albersmeier A."/>
            <person name="Kalinowski J."/>
            <person name="Ruckert C."/>
        </authorList>
    </citation>
    <scope>NUCLEOTIDE SEQUENCE</scope>
    <source>
        <strain evidence="2">CGMCC 1.15763</strain>
    </source>
</reference>